<proteinExistence type="inferred from homology"/>
<dbReference type="Pfam" id="PF00291">
    <property type="entry name" value="PALP"/>
    <property type="match status" value="1"/>
</dbReference>
<dbReference type="Gene3D" id="3.90.1380.10">
    <property type="entry name" value="Threonine synthase, N-terminal domain"/>
    <property type="match status" value="1"/>
</dbReference>
<evidence type="ECO:0000259" key="7">
    <source>
        <dbReference type="Pfam" id="PF14821"/>
    </source>
</evidence>
<protein>
    <recommendedName>
        <fullName evidence="4">Threonine synthase</fullName>
        <ecNumber evidence="4">4.2.3.1</ecNumber>
    </recommendedName>
</protein>
<gene>
    <name evidence="8" type="ORF">FYJ68_03575</name>
</gene>
<dbReference type="InterPro" id="IPR037158">
    <property type="entry name" value="Thr_synth_N_sf"/>
</dbReference>
<dbReference type="PANTHER" id="PTHR43515">
    <property type="entry name" value="THREONINE SYNTHASE-LIKE 1"/>
    <property type="match status" value="1"/>
</dbReference>
<dbReference type="PANTHER" id="PTHR43515:SF1">
    <property type="entry name" value="THREONINE SYNTHASE-LIKE 1"/>
    <property type="match status" value="1"/>
</dbReference>
<dbReference type="SUPFAM" id="SSF53686">
    <property type="entry name" value="Tryptophan synthase beta subunit-like PLP-dependent enzymes"/>
    <property type="match status" value="1"/>
</dbReference>
<dbReference type="InterPro" id="IPR001926">
    <property type="entry name" value="TrpB-like_PALP"/>
</dbReference>
<dbReference type="NCBIfam" id="TIGR00260">
    <property type="entry name" value="thrC"/>
    <property type="match status" value="1"/>
</dbReference>
<evidence type="ECO:0000259" key="6">
    <source>
        <dbReference type="Pfam" id="PF00291"/>
    </source>
</evidence>
<evidence type="ECO:0000256" key="1">
    <source>
        <dbReference type="ARBA" id="ARBA00001933"/>
    </source>
</evidence>
<keyword evidence="8" id="KW-0456">Lyase</keyword>
<dbReference type="AlphaFoldDB" id="A0A6N7XQF9"/>
<dbReference type="Pfam" id="PF14821">
    <property type="entry name" value="Thr_synth_N"/>
    <property type="match status" value="1"/>
</dbReference>
<dbReference type="GO" id="GO:0005737">
    <property type="term" value="C:cytoplasm"/>
    <property type="evidence" value="ECO:0007669"/>
    <property type="project" value="TreeGrafter"/>
</dbReference>
<dbReference type="Proteomes" id="UP000469325">
    <property type="component" value="Unassembled WGS sequence"/>
</dbReference>
<keyword evidence="9" id="KW-1185">Reference proteome</keyword>
<evidence type="ECO:0000256" key="3">
    <source>
        <dbReference type="ARBA" id="ARBA00022898"/>
    </source>
</evidence>
<reference evidence="8 9" key="1">
    <citation type="submission" date="2019-08" db="EMBL/GenBank/DDBJ databases">
        <title>In-depth cultivation of the pig gut microbiome towards novel bacterial diversity and tailored functional studies.</title>
        <authorList>
            <person name="Wylensek D."/>
            <person name="Hitch T.C.A."/>
            <person name="Clavel T."/>
        </authorList>
    </citation>
    <scope>NUCLEOTIDE SEQUENCE [LARGE SCALE GENOMIC DNA]</scope>
    <source>
        <strain evidence="8 9">CA-Schmier-601-WT-1</strain>
    </source>
</reference>
<dbReference type="CDD" id="cd01560">
    <property type="entry name" value="Thr-synth_2"/>
    <property type="match status" value="1"/>
</dbReference>
<evidence type="ECO:0000313" key="9">
    <source>
        <dbReference type="Proteomes" id="UP000469325"/>
    </source>
</evidence>
<evidence type="ECO:0000256" key="5">
    <source>
        <dbReference type="PIRSR" id="PIRSR604450-51"/>
    </source>
</evidence>
<dbReference type="EC" id="4.2.3.1" evidence="4"/>
<feature type="modified residue" description="N6-(pyridoxal phosphate)lysine" evidence="5">
    <location>
        <position position="112"/>
    </location>
</feature>
<dbReference type="Gene3D" id="3.40.50.1100">
    <property type="match status" value="2"/>
</dbReference>
<dbReference type="RefSeq" id="WP_154434036.1">
    <property type="nucleotide sequence ID" value="NZ_VUNC01000002.1"/>
</dbReference>
<name>A0A6N7XQF9_9ACTN</name>
<feature type="domain" description="Threonine synthase N-terminal" evidence="7">
    <location>
        <begin position="5"/>
        <end position="80"/>
    </location>
</feature>
<comment type="cofactor">
    <cofactor evidence="1 5">
        <name>pyridoxal 5'-phosphate</name>
        <dbReference type="ChEBI" id="CHEBI:597326"/>
    </cofactor>
</comment>
<sequence>MNMLYHSTRDCSNPVTSKQAILQGIAPDGGLYVSDGLGQARVDLPSVCQEGYQATARRVLSTLLTDYTEDEIASCVAGAYGDNFDSPLVTPLSPVGKDWLLELYHGPTCAFKDVALQMLPRLMSVARGSDGRHVMIVTATSGDTGKAALAGFAGVDGCGVTVFYPEGKVSDIQHLQMVTQEGGNVAVCAIRGTFDDAQTQVKRIFADRGLAGRLAKGGVVLSSANSINVGRLAPQVTYYFSAYAQLVGTGAIVEGDEVDFVVPTGNFGDILAGYYAKRMGLPVGRLVVASNANNVLTDFITTGTYDRRREFLKTISPSMDILVSSNLERMLYYLTDGDCERVASLMADLREKGSYSIGDGLLGKLRETFDCGFADDDETRQTIRSTWEGDHRLIDPHTAVAKTVLDRIPREGRQRVCLSTANPYKFSADVLGALGGNVEGRDGFACMDALQELTGIAAPAQLSELRDKAVLHPDVCDRDQMAAFVEGACQRVFA</sequence>
<dbReference type="EMBL" id="VUNC01000002">
    <property type="protein sequence ID" value="MST72189.1"/>
    <property type="molecule type" value="Genomic_DNA"/>
</dbReference>
<dbReference type="GO" id="GO:0004795">
    <property type="term" value="F:threonine synthase activity"/>
    <property type="evidence" value="ECO:0007669"/>
    <property type="project" value="UniProtKB-UniRule"/>
</dbReference>
<organism evidence="8 9">
    <name type="scientific">Olsenella porci</name>
    <dbReference type="NCBI Taxonomy" id="2652279"/>
    <lineage>
        <taxon>Bacteria</taxon>
        <taxon>Bacillati</taxon>
        <taxon>Actinomycetota</taxon>
        <taxon>Coriobacteriia</taxon>
        <taxon>Coriobacteriales</taxon>
        <taxon>Atopobiaceae</taxon>
        <taxon>Olsenella</taxon>
    </lineage>
</organism>
<evidence type="ECO:0000313" key="8">
    <source>
        <dbReference type="EMBL" id="MST72189.1"/>
    </source>
</evidence>
<comment type="similarity">
    <text evidence="2">Belongs to the threonine synthase family.</text>
</comment>
<dbReference type="InterPro" id="IPR036052">
    <property type="entry name" value="TrpB-like_PALP_sf"/>
</dbReference>
<evidence type="ECO:0000256" key="2">
    <source>
        <dbReference type="ARBA" id="ARBA00005517"/>
    </source>
</evidence>
<evidence type="ECO:0000256" key="4">
    <source>
        <dbReference type="NCBIfam" id="TIGR00260"/>
    </source>
</evidence>
<dbReference type="InterPro" id="IPR004450">
    <property type="entry name" value="Thr_synthase-like"/>
</dbReference>
<dbReference type="InterPro" id="IPR029144">
    <property type="entry name" value="Thr_synth_N"/>
</dbReference>
<comment type="caution">
    <text evidence="8">The sequence shown here is derived from an EMBL/GenBank/DDBJ whole genome shotgun (WGS) entry which is preliminary data.</text>
</comment>
<keyword evidence="3 5" id="KW-0663">Pyridoxal phosphate</keyword>
<accession>A0A6N7XQF9</accession>
<feature type="domain" description="Tryptophan synthase beta chain-like PALP" evidence="6">
    <location>
        <begin position="102"/>
        <end position="331"/>
    </location>
</feature>
<dbReference type="GO" id="GO:0009088">
    <property type="term" value="P:threonine biosynthetic process"/>
    <property type="evidence" value="ECO:0007669"/>
    <property type="project" value="UniProtKB-UniRule"/>
</dbReference>